<dbReference type="AlphaFoldDB" id="A0A8H4T7N1"/>
<name>A0A8H4T7N1_9HYPO</name>
<evidence type="ECO:0000313" key="2">
    <source>
        <dbReference type="EMBL" id="KAF4952799.1"/>
    </source>
</evidence>
<reference evidence="2" key="1">
    <citation type="journal article" date="2020" name="BMC Genomics">
        <title>Correction to: Identification and distribution of gene clusters required for synthesis of sphingolipid metabolism inhibitors in diverse species of the filamentous fungus Fusarium.</title>
        <authorList>
            <person name="Kim H.S."/>
            <person name="Lohmar J.M."/>
            <person name="Busman M."/>
            <person name="Brown D.W."/>
            <person name="Naumann T.A."/>
            <person name="Divon H.H."/>
            <person name="Lysoe E."/>
            <person name="Uhlig S."/>
            <person name="Proctor R.H."/>
        </authorList>
    </citation>
    <scope>NUCLEOTIDE SEQUENCE</scope>
    <source>
        <strain evidence="2">NRRL 45417</strain>
    </source>
</reference>
<organism evidence="2 3">
    <name type="scientific">Fusarium gaditjirri</name>
    <dbReference type="NCBI Taxonomy" id="282569"/>
    <lineage>
        <taxon>Eukaryota</taxon>
        <taxon>Fungi</taxon>
        <taxon>Dikarya</taxon>
        <taxon>Ascomycota</taxon>
        <taxon>Pezizomycotina</taxon>
        <taxon>Sordariomycetes</taxon>
        <taxon>Hypocreomycetidae</taxon>
        <taxon>Hypocreales</taxon>
        <taxon>Nectriaceae</taxon>
        <taxon>Fusarium</taxon>
        <taxon>Fusarium nisikadoi species complex</taxon>
    </lineage>
</organism>
<dbReference type="GO" id="GO:0004222">
    <property type="term" value="F:metalloendopeptidase activity"/>
    <property type="evidence" value="ECO:0007669"/>
    <property type="project" value="InterPro"/>
</dbReference>
<keyword evidence="3" id="KW-1185">Reference proteome</keyword>
<dbReference type="Pfam" id="PF01400">
    <property type="entry name" value="Astacin"/>
    <property type="match status" value="1"/>
</dbReference>
<sequence length="331" mass="37343">MLLSQLSLAASKATSSFDTDSENISPSLHTSHIRFNWYEGSGSGIASSSVQSVHHGEIPREAQALWVKKEDCWPLGHAITVIVAQCAEQWVQDANISFRFLATKANNHDIGSADVRITFQPGISWSVVGTQALRLPGRTMNLAVEPWHAADQIRRMAFHELGHALGFRHEHASPACNLNFDKAKWMIDTGKTEEDFDANFGKRVDDRPRLVSKFDRQSIMIYEILPEGSWERAPLLFNLAPNSSFFDLAPNSRFLDLAPNSRFLDLAPNSRFLDLAPNSRFLDLAPNSRFLGLTPNSRYLDLAPNVRLFRLRILTRGYQIFPAFREMPNYS</sequence>
<dbReference type="InterPro" id="IPR024079">
    <property type="entry name" value="MetalloPept_cat_dom_sf"/>
</dbReference>
<evidence type="ECO:0000259" key="1">
    <source>
        <dbReference type="Pfam" id="PF01400"/>
    </source>
</evidence>
<protein>
    <recommendedName>
        <fullName evidence="1">Peptidase M12A domain-containing protein</fullName>
    </recommendedName>
</protein>
<dbReference type="GO" id="GO:0006508">
    <property type="term" value="P:proteolysis"/>
    <property type="evidence" value="ECO:0007669"/>
    <property type="project" value="InterPro"/>
</dbReference>
<gene>
    <name evidence="2" type="ORF">FGADI_6460</name>
</gene>
<dbReference type="Gene3D" id="3.40.390.10">
    <property type="entry name" value="Collagenase (Catalytic Domain)"/>
    <property type="match status" value="1"/>
</dbReference>
<dbReference type="InterPro" id="IPR001506">
    <property type="entry name" value="Peptidase_M12A"/>
</dbReference>
<dbReference type="EMBL" id="JABFAI010000149">
    <property type="protein sequence ID" value="KAF4952799.1"/>
    <property type="molecule type" value="Genomic_DNA"/>
</dbReference>
<dbReference type="SUPFAM" id="SSF55486">
    <property type="entry name" value="Metalloproteases ('zincins'), catalytic domain"/>
    <property type="match status" value="1"/>
</dbReference>
<evidence type="ECO:0000313" key="3">
    <source>
        <dbReference type="Proteomes" id="UP000604273"/>
    </source>
</evidence>
<dbReference type="OrthoDB" id="291007at2759"/>
<accession>A0A8H4T7N1</accession>
<reference evidence="2" key="2">
    <citation type="submission" date="2020-05" db="EMBL/GenBank/DDBJ databases">
        <authorList>
            <person name="Kim H.-S."/>
            <person name="Proctor R.H."/>
            <person name="Brown D.W."/>
        </authorList>
    </citation>
    <scope>NUCLEOTIDE SEQUENCE</scope>
    <source>
        <strain evidence="2">NRRL 45417</strain>
    </source>
</reference>
<comment type="caution">
    <text evidence="2">The sequence shown here is derived from an EMBL/GenBank/DDBJ whole genome shotgun (WGS) entry which is preliminary data.</text>
</comment>
<proteinExistence type="predicted"/>
<dbReference type="Proteomes" id="UP000604273">
    <property type="component" value="Unassembled WGS sequence"/>
</dbReference>
<feature type="domain" description="Peptidase M12A" evidence="1">
    <location>
        <begin position="155"/>
        <end position="223"/>
    </location>
</feature>